<evidence type="ECO:0000313" key="1">
    <source>
        <dbReference type="EMBL" id="MTG98983.1"/>
    </source>
</evidence>
<evidence type="ECO:0000313" key="2">
    <source>
        <dbReference type="Proteomes" id="UP000438760"/>
    </source>
</evidence>
<gene>
    <name evidence="1" type="ORF">GJV76_12725</name>
</gene>
<sequence>MVRLKRFMLFQVQCYIWALLVAFATIGCSAKQNLFAAFDISLEKPLTGSKALANGISIVCDSEISNKVNEQSAQQFYHKVVPLSDKDYVVKDLSFITTTSTVWESYILQLAGTSPPLYLMFKKFKIALIG</sequence>
<dbReference type="PROSITE" id="PS51257">
    <property type="entry name" value="PROKAR_LIPOPROTEIN"/>
    <property type="match status" value="1"/>
</dbReference>
<proteinExistence type="predicted"/>
<comment type="caution">
    <text evidence="1">The sequence shown here is derived from an EMBL/GenBank/DDBJ whole genome shotgun (WGS) entry which is preliminary data.</text>
</comment>
<dbReference type="OrthoDB" id="1448820at2"/>
<keyword evidence="2" id="KW-1185">Reference proteome</keyword>
<accession>A0A6I3LKX4</accession>
<dbReference type="AlphaFoldDB" id="A0A6I3LKX4"/>
<dbReference type="RefSeq" id="WP_155092991.1">
    <property type="nucleotide sequence ID" value="NZ_CP102754.1"/>
</dbReference>
<name>A0A6I3LKX4_9FLAO</name>
<organism evidence="1 2">
    <name type="scientific">Myroides albus</name>
    <dbReference type="NCBI Taxonomy" id="2562892"/>
    <lineage>
        <taxon>Bacteria</taxon>
        <taxon>Pseudomonadati</taxon>
        <taxon>Bacteroidota</taxon>
        <taxon>Flavobacteriia</taxon>
        <taxon>Flavobacteriales</taxon>
        <taxon>Flavobacteriaceae</taxon>
        <taxon>Myroides</taxon>
    </lineage>
</organism>
<dbReference type="EMBL" id="WMJX01000037">
    <property type="protein sequence ID" value="MTG98983.1"/>
    <property type="molecule type" value="Genomic_DNA"/>
</dbReference>
<evidence type="ECO:0008006" key="3">
    <source>
        <dbReference type="Google" id="ProtNLM"/>
    </source>
</evidence>
<dbReference type="Proteomes" id="UP000438760">
    <property type="component" value="Unassembled WGS sequence"/>
</dbReference>
<protein>
    <recommendedName>
        <fullName evidence="3">Lipoprotein</fullName>
    </recommendedName>
</protein>
<reference evidence="1 2" key="1">
    <citation type="submission" date="2019-11" db="EMBL/GenBank/DDBJ databases">
        <title>Genome of Strain BIT-d1.</title>
        <authorList>
            <person name="Yang Y."/>
        </authorList>
    </citation>
    <scope>NUCLEOTIDE SEQUENCE [LARGE SCALE GENOMIC DNA]</scope>
    <source>
        <strain evidence="1 2">BIT-d1</strain>
    </source>
</reference>